<feature type="signal peptide" evidence="1">
    <location>
        <begin position="1"/>
        <end position="22"/>
    </location>
</feature>
<evidence type="ECO:0000313" key="2">
    <source>
        <dbReference type="EMBL" id="MYM39308.1"/>
    </source>
</evidence>
<keyword evidence="1" id="KW-0732">Signal</keyword>
<reference evidence="2 3" key="1">
    <citation type="submission" date="2019-12" db="EMBL/GenBank/DDBJ databases">
        <title>Novel species isolated from a subtropical stream in China.</title>
        <authorList>
            <person name="Lu H."/>
        </authorList>
    </citation>
    <scope>NUCLEOTIDE SEQUENCE [LARGE SCALE GENOMIC DNA]</scope>
    <source>
        <strain evidence="2 3">CY13W</strain>
    </source>
</reference>
<proteinExistence type="predicted"/>
<protein>
    <submittedName>
        <fullName evidence="2">Uncharacterized protein</fullName>
    </submittedName>
</protein>
<evidence type="ECO:0000313" key="3">
    <source>
        <dbReference type="Proteomes" id="UP000478090"/>
    </source>
</evidence>
<sequence length="168" mass="18843">MYSCLRPMMISACLLVAPVASPAERDASYIEDFSCNGGRLGLRLPLTPAGVYKLGTMVQSLPIEVQQWDGYRTTAKALRYRGLTLEIITFSNDASRYLIETATIQHPRWKQLAPFYVGQSRAEVFRVLDVKDSTPEVEQLEFGGDGDTLRFSFRSGKLVQVQYVCYTG</sequence>
<name>A0ABW9VLD5_9BURK</name>
<evidence type="ECO:0000256" key="1">
    <source>
        <dbReference type="SAM" id="SignalP"/>
    </source>
</evidence>
<dbReference type="EMBL" id="WWCM01000004">
    <property type="protein sequence ID" value="MYM39308.1"/>
    <property type="molecule type" value="Genomic_DNA"/>
</dbReference>
<feature type="chain" id="PRO_5046953799" evidence="1">
    <location>
        <begin position="23"/>
        <end position="168"/>
    </location>
</feature>
<organism evidence="2 3">
    <name type="scientific">Duganella qianjiadongensis</name>
    <dbReference type="NCBI Taxonomy" id="2692176"/>
    <lineage>
        <taxon>Bacteria</taxon>
        <taxon>Pseudomonadati</taxon>
        <taxon>Pseudomonadota</taxon>
        <taxon>Betaproteobacteria</taxon>
        <taxon>Burkholderiales</taxon>
        <taxon>Oxalobacteraceae</taxon>
        <taxon>Telluria group</taxon>
        <taxon>Duganella</taxon>
    </lineage>
</organism>
<comment type="caution">
    <text evidence="2">The sequence shown here is derived from an EMBL/GenBank/DDBJ whole genome shotgun (WGS) entry which is preliminary data.</text>
</comment>
<gene>
    <name evidence="2" type="ORF">GTP27_08185</name>
</gene>
<keyword evidence="3" id="KW-1185">Reference proteome</keyword>
<dbReference type="RefSeq" id="WP_161038677.1">
    <property type="nucleotide sequence ID" value="NZ_WWCM01000004.1"/>
</dbReference>
<dbReference type="Proteomes" id="UP000478090">
    <property type="component" value="Unassembled WGS sequence"/>
</dbReference>
<accession>A0ABW9VLD5</accession>